<evidence type="ECO:0000256" key="3">
    <source>
        <dbReference type="ARBA" id="ARBA00022692"/>
    </source>
</evidence>
<dbReference type="PANTHER" id="PTHR12812">
    <property type="entry name" value="HEPARAN SULFATE 6-O-SULFOTRANSFERASE 3"/>
    <property type="match status" value="1"/>
</dbReference>
<evidence type="ECO:0000313" key="8">
    <source>
        <dbReference type="Proteomes" id="UP000184170"/>
    </source>
</evidence>
<gene>
    <name evidence="7" type="ORF">SAMN04487965_2222</name>
</gene>
<keyword evidence="8" id="KW-1185">Reference proteome</keyword>
<dbReference type="EMBL" id="FQVA01000002">
    <property type="protein sequence ID" value="SHF55054.1"/>
    <property type="molecule type" value="Genomic_DNA"/>
</dbReference>
<evidence type="ECO:0000256" key="1">
    <source>
        <dbReference type="ARBA" id="ARBA00004167"/>
    </source>
</evidence>
<dbReference type="Pfam" id="PF03567">
    <property type="entry name" value="Sulfotransfer_2"/>
    <property type="match status" value="1"/>
</dbReference>
<keyword evidence="4" id="KW-1133">Transmembrane helix</keyword>
<keyword evidence="6" id="KW-0325">Glycoprotein</keyword>
<name>A0A1M5CJX8_9GAMM</name>
<dbReference type="RefSeq" id="WP_159436011.1">
    <property type="nucleotide sequence ID" value="NZ_FQVA01000002.1"/>
</dbReference>
<comment type="subcellular location">
    <subcellularLocation>
        <location evidence="1">Membrane</location>
        <topology evidence="1">Single-pass membrane protein</topology>
    </subcellularLocation>
</comment>
<dbReference type="Gene3D" id="3.40.50.300">
    <property type="entry name" value="P-loop containing nucleotide triphosphate hydrolases"/>
    <property type="match status" value="2"/>
</dbReference>
<evidence type="ECO:0000256" key="4">
    <source>
        <dbReference type="ARBA" id="ARBA00022989"/>
    </source>
</evidence>
<dbReference type="AlphaFoldDB" id="A0A1M5CJX8"/>
<evidence type="ECO:0000256" key="6">
    <source>
        <dbReference type="ARBA" id="ARBA00023180"/>
    </source>
</evidence>
<accession>A0A1M5CJX8</accession>
<dbReference type="PANTHER" id="PTHR12812:SF0">
    <property type="entry name" value="HEPARAN-SULFATE 6-O-SULFOTRANSFERASE"/>
    <property type="match status" value="1"/>
</dbReference>
<proteinExistence type="predicted"/>
<dbReference type="SUPFAM" id="SSF52540">
    <property type="entry name" value="P-loop containing nucleoside triphosphate hydrolases"/>
    <property type="match status" value="1"/>
</dbReference>
<dbReference type="OrthoDB" id="7981249at2"/>
<reference evidence="8" key="1">
    <citation type="submission" date="2016-11" db="EMBL/GenBank/DDBJ databases">
        <authorList>
            <person name="Varghese N."/>
            <person name="Submissions S."/>
        </authorList>
    </citation>
    <scope>NUCLEOTIDE SEQUENCE [LARGE SCALE GENOMIC DNA]</scope>
    <source>
        <strain evidence="8">CGMCC 1.7063</strain>
    </source>
</reference>
<dbReference type="GO" id="GO:0016020">
    <property type="term" value="C:membrane"/>
    <property type="evidence" value="ECO:0007669"/>
    <property type="project" value="UniProtKB-SubCell"/>
</dbReference>
<protein>
    <submittedName>
        <fullName evidence="7">Sulfotransferase family protein</fullName>
    </submittedName>
</protein>
<dbReference type="STRING" id="494016.SAMN04487965_2222"/>
<sequence length="319" mass="36537">MKPFVFIHIPKTAGTSFRYGADAFFGPERICRDYGPESPETSEIVNHWVTKVPDGWRFKKAFENEGYLLLTGHFHAVRYAPIFGIRRMVTFLRDPIQRTISEFRHFVRHNGFTGDFEAFYRAKQNINRQRRILDHLPWPALGFLGFTEHYQESLALLNHKFGLQIPALSENLSRDSYTEPYEVTAEQEAELRRLNAAEIRFYNLAKEQFEWRRRLFERQEPFVAGTLMRAGDKNLDGWAVADEGDDPVTVQARVNGEVIAEAVANQDRPGLREKGVARGGFVGFSFDISHLKPGDLVECVVASSGQSLVRSPWKIQSPS</sequence>
<dbReference type="InterPro" id="IPR027417">
    <property type="entry name" value="P-loop_NTPase"/>
</dbReference>
<evidence type="ECO:0000313" key="7">
    <source>
        <dbReference type="EMBL" id="SHF55054.1"/>
    </source>
</evidence>
<dbReference type="InterPro" id="IPR005331">
    <property type="entry name" value="Sulfotransferase"/>
</dbReference>
<keyword evidence="3" id="KW-0812">Transmembrane</keyword>
<keyword evidence="2 7" id="KW-0808">Transferase</keyword>
<dbReference type="InterPro" id="IPR010635">
    <property type="entry name" value="Heparan_SO4-6-sulfoTrfase"/>
</dbReference>
<dbReference type="GO" id="GO:0017095">
    <property type="term" value="F:heparan sulfate 6-sulfotransferase activity"/>
    <property type="evidence" value="ECO:0007669"/>
    <property type="project" value="TreeGrafter"/>
</dbReference>
<keyword evidence="5" id="KW-0472">Membrane</keyword>
<dbReference type="Proteomes" id="UP000184170">
    <property type="component" value="Unassembled WGS sequence"/>
</dbReference>
<evidence type="ECO:0000256" key="2">
    <source>
        <dbReference type="ARBA" id="ARBA00022679"/>
    </source>
</evidence>
<evidence type="ECO:0000256" key="5">
    <source>
        <dbReference type="ARBA" id="ARBA00023136"/>
    </source>
</evidence>
<organism evidence="7 8">
    <name type="scientific">Microbulbifer donghaiensis</name>
    <dbReference type="NCBI Taxonomy" id="494016"/>
    <lineage>
        <taxon>Bacteria</taxon>
        <taxon>Pseudomonadati</taxon>
        <taxon>Pseudomonadota</taxon>
        <taxon>Gammaproteobacteria</taxon>
        <taxon>Cellvibrionales</taxon>
        <taxon>Microbulbiferaceae</taxon>
        <taxon>Microbulbifer</taxon>
    </lineage>
</organism>